<evidence type="ECO:0000259" key="2">
    <source>
        <dbReference type="SMART" id="SM01080"/>
    </source>
</evidence>
<evidence type="ECO:0000256" key="1">
    <source>
        <dbReference type="SAM" id="Phobius"/>
    </source>
</evidence>
<dbReference type="InterPro" id="IPR007890">
    <property type="entry name" value="CHASE2"/>
</dbReference>
<feature type="non-terminal residue" evidence="3">
    <location>
        <position position="1"/>
    </location>
</feature>
<reference evidence="3" key="1">
    <citation type="journal article" date="2014" name="Front. Microbiol.">
        <title>High frequency of phylogenetically diverse reductive dehalogenase-homologous genes in deep subseafloor sedimentary metagenomes.</title>
        <authorList>
            <person name="Kawai M."/>
            <person name="Futagami T."/>
            <person name="Toyoda A."/>
            <person name="Takaki Y."/>
            <person name="Nishi S."/>
            <person name="Hori S."/>
            <person name="Arai W."/>
            <person name="Tsubouchi T."/>
            <person name="Morono Y."/>
            <person name="Uchiyama I."/>
            <person name="Ito T."/>
            <person name="Fujiyama A."/>
            <person name="Inagaki F."/>
            <person name="Takami H."/>
        </authorList>
    </citation>
    <scope>NUCLEOTIDE SEQUENCE</scope>
    <source>
        <strain evidence="3">Expedition CK06-06</strain>
    </source>
</reference>
<dbReference type="SMART" id="SM01080">
    <property type="entry name" value="CHASE2"/>
    <property type="match status" value="1"/>
</dbReference>
<feature type="transmembrane region" description="Helical" evidence="1">
    <location>
        <begin position="180"/>
        <end position="199"/>
    </location>
</feature>
<gene>
    <name evidence="3" type="ORF">S01H4_44806</name>
</gene>
<keyword evidence="1" id="KW-1133">Transmembrane helix</keyword>
<name>X1CCW8_9ZZZZ</name>
<keyword evidence="1" id="KW-0812">Transmembrane</keyword>
<feature type="non-terminal residue" evidence="3">
    <location>
        <position position="282"/>
    </location>
</feature>
<feature type="domain" description="CHASE2" evidence="2">
    <location>
        <begin position="6"/>
        <end position="171"/>
    </location>
</feature>
<sequence length="282" mass="31850">FPQDPDGVIRRAPLAVYFSSAGQVYPSLSMAAVMDILDLPPDGLAYDFDRMRLRLTDRQGHQVRDIPIDPQGRLWVNYYGSHRTFRYIPYAWITPEMLPAEYFRGKILLIGSTLPGLMDLRNTPVQEAFPGVEIHANVIMSILMNEFVRPVSKANMLLIVVILGLVLGAILVWFKALVSLLITAAFVGGWMLFAYARFLGGLEVFEMVRPIISFGGTFLSVNLYQFLVLEKDKRFLRKTFSTYISPELIEQMVDSKIEPQLGGESGVRTAYFTDIQSFSSFS</sequence>
<accession>X1CCW8</accession>
<proteinExistence type="predicted"/>
<feature type="transmembrane region" description="Helical" evidence="1">
    <location>
        <begin position="211"/>
        <end position="229"/>
    </location>
</feature>
<protein>
    <recommendedName>
        <fullName evidence="2">CHASE2 domain-containing protein</fullName>
    </recommendedName>
</protein>
<dbReference type="AlphaFoldDB" id="X1CCW8"/>
<evidence type="ECO:0000313" key="3">
    <source>
        <dbReference type="EMBL" id="GAG94118.1"/>
    </source>
</evidence>
<comment type="caution">
    <text evidence="3">The sequence shown here is derived from an EMBL/GenBank/DDBJ whole genome shotgun (WGS) entry which is preliminary data.</text>
</comment>
<keyword evidence="1" id="KW-0472">Membrane</keyword>
<feature type="transmembrane region" description="Helical" evidence="1">
    <location>
        <begin position="154"/>
        <end position="173"/>
    </location>
</feature>
<dbReference type="EMBL" id="BART01024887">
    <property type="protein sequence ID" value="GAG94118.1"/>
    <property type="molecule type" value="Genomic_DNA"/>
</dbReference>
<dbReference type="Pfam" id="PF05226">
    <property type="entry name" value="CHASE2"/>
    <property type="match status" value="1"/>
</dbReference>
<organism evidence="3">
    <name type="scientific">marine sediment metagenome</name>
    <dbReference type="NCBI Taxonomy" id="412755"/>
    <lineage>
        <taxon>unclassified sequences</taxon>
        <taxon>metagenomes</taxon>
        <taxon>ecological metagenomes</taxon>
    </lineage>
</organism>